<name>A0A1J1I364_9DIPT</name>
<evidence type="ECO:0000313" key="2">
    <source>
        <dbReference type="Proteomes" id="UP000183832"/>
    </source>
</evidence>
<dbReference type="AlphaFoldDB" id="A0A1J1I364"/>
<keyword evidence="2" id="KW-1185">Reference proteome</keyword>
<proteinExistence type="predicted"/>
<reference evidence="1 2" key="1">
    <citation type="submission" date="2015-04" db="EMBL/GenBank/DDBJ databases">
        <authorList>
            <person name="Syromyatnikov M.Y."/>
            <person name="Popov V.N."/>
        </authorList>
    </citation>
    <scope>NUCLEOTIDE SEQUENCE [LARGE SCALE GENOMIC DNA]</scope>
</reference>
<protein>
    <submittedName>
        <fullName evidence="1">CLUMA_CG007560, isoform A</fullName>
    </submittedName>
</protein>
<gene>
    <name evidence="1" type="ORF">CLUMA_CG007560</name>
</gene>
<dbReference type="EMBL" id="CVRI01000038">
    <property type="protein sequence ID" value="CRK94036.1"/>
    <property type="molecule type" value="Genomic_DNA"/>
</dbReference>
<organism evidence="1 2">
    <name type="scientific">Clunio marinus</name>
    <dbReference type="NCBI Taxonomy" id="568069"/>
    <lineage>
        <taxon>Eukaryota</taxon>
        <taxon>Metazoa</taxon>
        <taxon>Ecdysozoa</taxon>
        <taxon>Arthropoda</taxon>
        <taxon>Hexapoda</taxon>
        <taxon>Insecta</taxon>
        <taxon>Pterygota</taxon>
        <taxon>Neoptera</taxon>
        <taxon>Endopterygota</taxon>
        <taxon>Diptera</taxon>
        <taxon>Nematocera</taxon>
        <taxon>Chironomoidea</taxon>
        <taxon>Chironomidae</taxon>
        <taxon>Clunio</taxon>
    </lineage>
</organism>
<evidence type="ECO:0000313" key="1">
    <source>
        <dbReference type="EMBL" id="CRK94036.1"/>
    </source>
</evidence>
<dbReference type="Proteomes" id="UP000183832">
    <property type="component" value="Unassembled WGS sequence"/>
</dbReference>
<sequence>MTSHDVEGKQTQSYQFAVRTANRIISRSTAVITDQCIVTTNKLEYPMQIPSDCIPNMAHVKNVQSRHSKKEENRREFEIEHRVILIQFAVKHELKFDDNQNQFFITLFTSLKLIKSHQIMLRRK</sequence>
<accession>A0A1J1I364</accession>